<gene>
    <name evidence="1" type="ORF">ANACOL_01808</name>
</gene>
<sequence length="65" mass="7788">MFMEVKMMPTDKPRYTITLDKEMLKAIDDFRFERRYPNRTQATLELIRLGMEALKKEQGESSTEK</sequence>
<evidence type="ECO:0000313" key="2">
    <source>
        <dbReference type="Proteomes" id="UP000003803"/>
    </source>
</evidence>
<dbReference type="GO" id="GO:0006355">
    <property type="term" value="P:regulation of DNA-templated transcription"/>
    <property type="evidence" value="ECO:0007669"/>
    <property type="project" value="InterPro"/>
</dbReference>
<dbReference type="InterPro" id="IPR013321">
    <property type="entry name" value="Arc_rbn_hlx_hlx"/>
</dbReference>
<dbReference type="CDD" id="cd22231">
    <property type="entry name" value="RHH_NikR_HicB-like"/>
    <property type="match status" value="1"/>
</dbReference>
<dbReference type="Proteomes" id="UP000003803">
    <property type="component" value="Unassembled WGS sequence"/>
</dbReference>
<dbReference type="InterPro" id="IPR010985">
    <property type="entry name" value="Ribbon_hlx_hlx"/>
</dbReference>
<accession>B0PAK8</accession>
<protein>
    <submittedName>
        <fullName evidence="1">Uncharacterized protein</fullName>
    </submittedName>
</protein>
<dbReference type="eggNOG" id="ENOG5033AWZ">
    <property type="taxonomic scope" value="Bacteria"/>
</dbReference>
<dbReference type="AlphaFoldDB" id="B0PAK8"/>
<dbReference type="EMBL" id="ABGD02000014">
    <property type="protein sequence ID" value="EDS11188.1"/>
    <property type="molecule type" value="Genomic_DNA"/>
</dbReference>
<name>B0PAK8_9FIRM</name>
<reference evidence="1" key="2">
    <citation type="submission" date="2013-09" db="EMBL/GenBank/DDBJ databases">
        <title>Draft genome sequence of Anaerotruncus colihominis(DSM 17241).</title>
        <authorList>
            <person name="Sudarsanam P."/>
            <person name="Ley R."/>
            <person name="Guruge J."/>
            <person name="Turnbaugh P.J."/>
            <person name="Mahowald M."/>
            <person name="Liep D."/>
            <person name="Gordon J."/>
        </authorList>
    </citation>
    <scope>NUCLEOTIDE SEQUENCE</scope>
    <source>
        <strain evidence="1">DSM 17241</strain>
    </source>
</reference>
<dbReference type="Gene3D" id="1.10.1220.10">
    <property type="entry name" value="Met repressor-like"/>
    <property type="match status" value="1"/>
</dbReference>
<dbReference type="HOGENOM" id="CLU_206300_0_0_9"/>
<dbReference type="SUPFAM" id="SSF47598">
    <property type="entry name" value="Ribbon-helix-helix"/>
    <property type="match status" value="1"/>
</dbReference>
<evidence type="ECO:0000313" key="1">
    <source>
        <dbReference type="EMBL" id="EDS11188.1"/>
    </source>
</evidence>
<reference evidence="1" key="1">
    <citation type="submission" date="2007-11" db="EMBL/GenBank/DDBJ databases">
        <authorList>
            <person name="Fulton L."/>
            <person name="Clifton S."/>
            <person name="Fulton B."/>
            <person name="Xu J."/>
            <person name="Minx P."/>
            <person name="Pepin K.H."/>
            <person name="Johnson M."/>
            <person name="Thiruvilangam P."/>
            <person name="Bhonagiri V."/>
            <person name="Nash W.E."/>
            <person name="Mardis E.R."/>
            <person name="Wilson R.K."/>
        </authorList>
    </citation>
    <scope>NUCLEOTIDE SEQUENCE [LARGE SCALE GENOMIC DNA]</scope>
    <source>
        <strain evidence="1">DSM 17241</strain>
    </source>
</reference>
<comment type="caution">
    <text evidence="1">The sequence shown here is derived from an EMBL/GenBank/DDBJ whole genome shotgun (WGS) entry which is preliminary data.</text>
</comment>
<organism evidence="1 2">
    <name type="scientific">Anaerotruncus colihominis DSM 17241</name>
    <dbReference type="NCBI Taxonomy" id="445972"/>
    <lineage>
        <taxon>Bacteria</taxon>
        <taxon>Bacillati</taxon>
        <taxon>Bacillota</taxon>
        <taxon>Clostridia</taxon>
        <taxon>Eubacteriales</taxon>
        <taxon>Oscillospiraceae</taxon>
        <taxon>Anaerotruncus</taxon>
    </lineage>
</organism>
<proteinExistence type="predicted"/>
<keyword evidence="2" id="KW-1185">Reference proteome</keyword>